<evidence type="ECO:0008006" key="4">
    <source>
        <dbReference type="Google" id="ProtNLM"/>
    </source>
</evidence>
<sequence length="366" mass="40013">MMTKFGRVVSILVLTALVGCSKAAPGQNANAGAQANVEPVQRTAASMTNEAKAKDGANEPDTTPLFKKFMTEKEKALGEDRKLFFFEKEDLDRDGLEEAVVAYGPSNDDLTDIYVLKNRDGQIVQLGDNLNSGGYAVDDIKLIQLDGRDNPMIYLGLTNWDSMTGFNLFELAGDRLENPVYSASATGAGEDVLLDTDNNGRFDRYEQRRYSYDVFYYEVTRTYTLQQGEFVHTDTSVQLPDYPASPEEVVEEYLALGKIDEKLPQNVISRRAELCRYCGVHPGKNVPQVDDGTMQSLILGLEEEGSALKVKEGGSGKSATATLVWTDKSGKQKETIFELAKTGDGNGGRWTITDMSAGEKVAGGSS</sequence>
<evidence type="ECO:0000313" key="2">
    <source>
        <dbReference type="EMBL" id="TYA15439.1"/>
    </source>
</evidence>
<feature type="signal peptide" evidence="1">
    <location>
        <begin position="1"/>
        <end position="23"/>
    </location>
</feature>
<keyword evidence="1" id="KW-0732">Signal</keyword>
<proteinExistence type="predicted"/>
<keyword evidence="3" id="KW-1185">Reference proteome</keyword>
<dbReference type="RefSeq" id="WP_148451028.1">
    <property type="nucleotide sequence ID" value="NZ_VSDO01000001.1"/>
</dbReference>
<dbReference type="OrthoDB" id="2628648at2"/>
<evidence type="ECO:0000256" key="1">
    <source>
        <dbReference type="SAM" id="SignalP"/>
    </source>
</evidence>
<evidence type="ECO:0000313" key="3">
    <source>
        <dbReference type="Proteomes" id="UP000325218"/>
    </source>
</evidence>
<accession>A0A5D0CZE0</accession>
<organism evidence="2 3">
    <name type="scientific">Paenibacillus faecis</name>
    <dbReference type="NCBI Taxonomy" id="862114"/>
    <lineage>
        <taxon>Bacteria</taxon>
        <taxon>Bacillati</taxon>
        <taxon>Bacillota</taxon>
        <taxon>Bacilli</taxon>
        <taxon>Bacillales</taxon>
        <taxon>Paenibacillaceae</taxon>
        <taxon>Paenibacillus</taxon>
    </lineage>
</organism>
<dbReference type="EMBL" id="VSDO01000001">
    <property type="protein sequence ID" value="TYA15439.1"/>
    <property type="molecule type" value="Genomic_DNA"/>
</dbReference>
<dbReference type="PROSITE" id="PS51257">
    <property type="entry name" value="PROKAR_LIPOPROTEIN"/>
    <property type="match status" value="1"/>
</dbReference>
<protein>
    <recommendedName>
        <fullName evidence="4">Lipoprotein</fullName>
    </recommendedName>
</protein>
<dbReference type="AlphaFoldDB" id="A0A5D0CZE0"/>
<name>A0A5D0CZE0_9BACL</name>
<comment type="caution">
    <text evidence="2">The sequence shown here is derived from an EMBL/GenBank/DDBJ whole genome shotgun (WGS) entry which is preliminary data.</text>
</comment>
<dbReference type="Proteomes" id="UP000325218">
    <property type="component" value="Unassembled WGS sequence"/>
</dbReference>
<reference evidence="2 3" key="1">
    <citation type="submission" date="2019-08" db="EMBL/GenBank/DDBJ databases">
        <title>Genome sequencing of Paenibacillus faecis DSM 23593(T).</title>
        <authorList>
            <person name="Kook J.-K."/>
            <person name="Park S.-N."/>
            <person name="Lim Y.K."/>
        </authorList>
    </citation>
    <scope>NUCLEOTIDE SEQUENCE [LARGE SCALE GENOMIC DNA]</scope>
    <source>
        <strain evidence="2 3">DSM 23593</strain>
    </source>
</reference>
<gene>
    <name evidence="2" type="ORF">FRY98_07395</name>
</gene>
<feature type="chain" id="PRO_5022870600" description="Lipoprotein" evidence="1">
    <location>
        <begin position="24"/>
        <end position="366"/>
    </location>
</feature>